<dbReference type="HOGENOM" id="CLU_1573322_0_0_1"/>
<dbReference type="AlphaFoldDB" id="D8RAE4"/>
<feature type="transmembrane region" description="Helical" evidence="1">
    <location>
        <begin position="58"/>
        <end position="76"/>
    </location>
</feature>
<evidence type="ECO:0000256" key="1">
    <source>
        <dbReference type="SAM" id="Phobius"/>
    </source>
</evidence>
<evidence type="ECO:0000313" key="2">
    <source>
        <dbReference type="EMBL" id="EFJ30601.1"/>
    </source>
</evidence>
<evidence type="ECO:0000313" key="3">
    <source>
        <dbReference type="Proteomes" id="UP000001514"/>
    </source>
</evidence>
<keyword evidence="1" id="KW-0472">Membrane</keyword>
<organism evidence="3">
    <name type="scientific">Selaginella moellendorffii</name>
    <name type="common">Spikemoss</name>
    <dbReference type="NCBI Taxonomy" id="88036"/>
    <lineage>
        <taxon>Eukaryota</taxon>
        <taxon>Viridiplantae</taxon>
        <taxon>Streptophyta</taxon>
        <taxon>Embryophyta</taxon>
        <taxon>Tracheophyta</taxon>
        <taxon>Lycopodiopsida</taxon>
        <taxon>Selaginellales</taxon>
        <taxon>Selaginellaceae</taxon>
        <taxon>Selaginella</taxon>
    </lineage>
</organism>
<proteinExistence type="predicted"/>
<dbReference type="InParanoid" id="D8RAE4"/>
<dbReference type="KEGG" id="smo:SELMODRAFT_409112"/>
<keyword evidence="1" id="KW-1133">Transmembrane helix</keyword>
<keyword evidence="3" id="KW-1185">Reference proteome</keyword>
<protein>
    <submittedName>
        <fullName evidence="2">Uncharacterized protein</fullName>
    </submittedName>
</protein>
<keyword evidence="1" id="KW-0812">Transmembrane</keyword>
<reference evidence="2 3" key="1">
    <citation type="journal article" date="2011" name="Science">
        <title>The Selaginella genome identifies genetic changes associated with the evolution of vascular plants.</title>
        <authorList>
            <person name="Banks J.A."/>
            <person name="Nishiyama T."/>
            <person name="Hasebe M."/>
            <person name="Bowman J.L."/>
            <person name="Gribskov M."/>
            <person name="dePamphilis C."/>
            <person name="Albert V.A."/>
            <person name="Aono N."/>
            <person name="Aoyama T."/>
            <person name="Ambrose B.A."/>
            <person name="Ashton N.W."/>
            <person name="Axtell M.J."/>
            <person name="Barker E."/>
            <person name="Barker M.S."/>
            <person name="Bennetzen J.L."/>
            <person name="Bonawitz N.D."/>
            <person name="Chapple C."/>
            <person name="Cheng C."/>
            <person name="Correa L.G."/>
            <person name="Dacre M."/>
            <person name="DeBarry J."/>
            <person name="Dreyer I."/>
            <person name="Elias M."/>
            <person name="Engstrom E.M."/>
            <person name="Estelle M."/>
            <person name="Feng L."/>
            <person name="Finet C."/>
            <person name="Floyd S.K."/>
            <person name="Frommer W.B."/>
            <person name="Fujita T."/>
            <person name="Gramzow L."/>
            <person name="Gutensohn M."/>
            <person name="Harholt J."/>
            <person name="Hattori M."/>
            <person name="Heyl A."/>
            <person name="Hirai T."/>
            <person name="Hiwatashi Y."/>
            <person name="Ishikawa M."/>
            <person name="Iwata M."/>
            <person name="Karol K.G."/>
            <person name="Koehler B."/>
            <person name="Kolukisaoglu U."/>
            <person name="Kubo M."/>
            <person name="Kurata T."/>
            <person name="Lalonde S."/>
            <person name="Li K."/>
            <person name="Li Y."/>
            <person name="Litt A."/>
            <person name="Lyons E."/>
            <person name="Manning G."/>
            <person name="Maruyama T."/>
            <person name="Michael T.P."/>
            <person name="Mikami K."/>
            <person name="Miyazaki S."/>
            <person name="Morinaga S."/>
            <person name="Murata T."/>
            <person name="Mueller-Roeber B."/>
            <person name="Nelson D.R."/>
            <person name="Obara M."/>
            <person name="Oguri Y."/>
            <person name="Olmstead R.G."/>
            <person name="Onodera N."/>
            <person name="Petersen B.L."/>
            <person name="Pils B."/>
            <person name="Prigge M."/>
            <person name="Rensing S.A."/>
            <person name="Riano-Pachon D.M."/>
            <person name="Roberts A.W."/>
            <person name="Sato Y."/>
            <person name="Scheller H.V."/>
            <person name="Schulz B."/>
            <person name="Schulz C."/>
            <person name="Shakirov E.V."/>
            <person name="Shibagaki N."/>
            <person name="Shinohara N."/>
            <person name="Shippen D.E."/>
            <person name="Soerensen I."/>
            <person name="Sotooka R."/>
            <person name="Sugimoto N."/>
            <person name="Sugita M."/>
            <person name="Sumikawa N."/>
            <person name="Tanurdzic M."/>
            <person name="Theissen G."/>
            <person name="Ulvskov P."/>
            <person name="Wakazuki S."/>
            <person name="Weng J.K."/>
            <person name="Willats W.W."/>
            <person name="Wipf D."/>
            <person name="Wolf P.G."/>
            <person name="Yang L."/>
            <person name="Zimmer A.D."/>
            <person name="Zhu Q."/>
            <person name="Mitros T."/>
            <person name="Hellsten U."/>
            <person name="Loque D."/>
            <person name="Otillar R."/>
            <person name="Salamov A."/>
            <person name="Schmutz J."/>
            <person name="Shapiro H."/>
            <person name="Lindquist E."/>
            <person name="Lucas S."/>
            <person name="Rokhsar D."/>
            <person name="Grigoriev I.V."/>
        </authorList>
    </citation>
    <scope>NUCLEOTIDE SEQUENCE [LARGE SCALE GENOMIC DNA]</scope>
</reference>
<dbReference type="Proteomes" id="UP000001514">
    <property type="component" value="Unassembled WGS sequence"/>
</dbReference>
<gene>
    <name evidence="2" type="ORF">SELMODRAFT_409112</name>
</gene>
<dbReference type="EMBL" id="GL377575">
    <property type="protein sequence ID" value="EFJ30601.1"/>
    <property type="molecule type" value="Genomic_DNA"/>
</dbReference>
<name>D8RAE4_SELML</name>
<dbReference type="Gramene" id="EFJ30601">
    <property type="protein sequence ID" value="EFJ30601"/>
    <property type="gene ID" value="SELMODRAFT_409112"/>
</dbReference>
<sequence length="170" mass="19262">MEVAGIKTDKGAQLIACCGKFGFQHNHGPHLSLDFFSIVAGERSFPEHINASWSLDSMLLRLLIFVLASVGLRGSWLSRRHQRYVCAILQAKRWWRSMAYTSSKTRRTTSLTTLWVARGVAYLHHVPVKFAVMKTRSSLGILSGGINRVKTTYPYVAVRKANRAWRISNR</sequence>
<accession>D8RAE4</accession>